<evidence type="ECO:0000313" key="3">
    <source>
        <dbReference type="EMBL" id="VZR97903.1"/>
    </source>
</evidence>
<dbReference type="AlphaFoldDB" id="A0A654IID4"/>
<accession>A0A654IID4</accession>
<gene>
    <name evidence="3" type="ORF">MF5295_00526</name>
</gene>
<dbReference type="PROSITE" id="PS51257">
    <property type="entry name" value="PROKAR_LIPOPROTEIN"/>
    <property type="match status" value="1"/>
</dbReference>
<feature type="region of interest" description="Disordered" evidence="1">
    <location>
        <begin position="30"/>
        <end position="160"/>
    </location>
</feature>
<feature type="compositionally biased region" description="Basic and acidic residues" evidence="1">
    <location>
        <begin position="149"/>
        <end position="160"/>
    </location>
</feature>
<feature type="chain" id="PRO_5024841728" description="Lipoprotein" evidence="2">
    <location>
        <begin position="23"/>
        <end position="330"/>
    </location>
</feature>
<evidence type="ECO:0000256" key="1">
    <source>
        <dbReference type="SAM" id="MobiDB-lite"/>
    </source>
</evidence>
<dbReference type="EMBL" id="LR739235">
    <property type="protein sequence ID" value="VZR97903.1"/>
    <property type="molecule type" value="Genomic_DNA"/>
</dbReference>
<name>A0A654IID4_9MOLU</name>
<protein>
    <recommendedName>
        <fullName evidence="4">Lipoprotein</fullName>
    </recommendedName>
</protein>
<proteinExistence type="predicted"/>
<feature type="signal peptide" evidence="2">
    <location>
        <begin position="1"/>
        <end position="22"/>
    </location>
</feature>
<feature type="compositionally biased region" description="Basic and acidic residues" evidence="1">
    <location>
        <begin position="61"/>
        <end position="108"/>
    </location>
</feature>
<organism evidence="3">
    <name type="scientific">Mycoplasma feriruminatoris</name>
    <dbReference type="NCBI Taxonomy" id="1179777"/>
    <lineage>
        <taxon>Bacteria</taxon>
        <taxon>Bacillati</taxon>
        <taxon>Mycoplasmatota</taxon>
        <taxon>Mollicutes</taxon>
        <taxon>Mycoplasmataceae</taxon>
        <taxon>Mycoplasma</taxon>
    </lineage>
</organism>
<sequence length="330" mass="38310">MKKFLTILSFLTTLSSSLVVVACKTDNVDKEVKSKEDKNNQNKNLKYKKQDNRDTNNNNLTEKDNKNKEEKKEPKEEKNKSEGPEDRLGEKNHNSDKIDEEIKPDGEPRPSNPDDSFHNLGTQSKEPMELENHNNSGENSSAEQPQADESPKEEKELNNKTVEYKQKIDKLISEKDNSQIIVFFKDLYSEITQDEFNKVNSKKTTEANNKIISLFNENNSENLKSKIDNFINEVFGNDFKWNENDKKKLGELLKQTSNEQKDNVLEKIDQLFLDITGRKTNENAKNAAEEIEYLLTQKQYDEVKQKMYELVDKIEKIEKLPILNNILLLS</sequence>
<feature type="compositionally biased region" description="Polar residues" evidence="1">
    <location>
        <begin position="133"/>
        <end position="144"/>
    </location>
</feature>
<keyword evidence="2" id="KW-0732">Signal</keyword>
<feature type="compositionally biased region" description="Basic and acidic residues" evidence="1">
    <location>
        <begin position="30"/>
        <end position="40"/>
    </location>
</feature>
<evidence type="ECO:0000256" key="2">
    <source>
        <dbReference type="SAM" id="SignalP"/>
    </source>
</evidence>
<evidence type="ECO:0008006" key="4">
    <source>
        <dbReference type="Google" id="ProtNLM"/>
    </source>
</evidence>
<reference evidence="3" key="1">
    <citation type="submission" date="2019-11" db="EMBL/GenBank/DDBJ databases">
        <authorList>
            <person name="Falquet L."/>
            <person name="Falquet L."/>
        </authorList>
    </citation>
    <scope>NUCLEOTIDE SEQUENCE</scope>
    <source>
        <strain evidence="3">8756-13</strain>
    </source>
</reference>